<gene>
    <name evidence="12" type="primary">LOC110288799</name>
</gene>
<dbReference type="SMART" id="SM00134">
    <property type="entry name" value="LU"/>
    <property type="match status" value="1"/>
</dbReference>
<keyword evidence="7" id="KW-0325">Glycoprotein</keyword>
<dbReference type="FunFam" id="2.10.60.10:FF:000003">
    <property type="entry name" value="lymphocyte antigen 6E isoform X1"/>
    <property type="match status" value="1"/>
</dbReference>
<feature type="chain" id="PRO_5028139368" evidence="9">
    <location>
        <begin position="27"/>
        <end position="134"/>
    </location>
</feature>
<proteinExistence type="predicted"/>
<dbReference type="InterPro" id="IPR051445">
    <property type="entry name" value="LY6H/LY6L_nAChR_modulators"/>
</dbReference>
<dbReference type="GO" id="GO:0033130">
    <property type="term" value="F:acetylcholine receptor binding"/>
    <property type="evidence" value="ECO:0007669"/>
    <property type="project" value="TreeGrafter"/>
</dbReference>
<evidence type="ECO:0000256" key="8">
    <source>
        <dbReference type="ARBA" id="ARBA00023288"/>
    </source>
</evidence>
<dbReference type="GO" id="GO:0030550">
    <property type="term" value="F:acetylcholine receptor inhibitor activity"/>
    <property type="evidence" value="ECO:0007669"/>
    <property type="project" value="TreeGrafter"/>
</dbReference>
<name>A0A6P7QVU8_MUSCR</name>
<keyword evidence="4 9" id="KW-0732">Signal</keyword>
<dbReference type="RefSeq" id="XP_029329751.1">
    <property type="nucleotide sequence ID" value="XM_029473891.1"/>
</dbReference>
<accession>A0A6P7QVU8</accession>
<dbReference type="Proteomes" id="UP000515126">
    <property type="component" value="Unplaced"/>
</dbReference>
<dbReference type="Gene3D" id="2.10.60.10">
    <property type="entry name" value="CD59"/>
    <property type="match status" value="1"/>
</dbReference>
<evidence type="ECO:0000256" key="3">
    <source>
        <dbReference type="ARBA" id="ARBA00022622"/>
    </source>
</evidence>
<dbReference type="Pfam" id="PF00021">
    <property type="entry name" value="UPAR_LY6"/>
    <property type="match status" value="1"/>
</dbReference>
<evidence type="ECO:0000256" key="5">
    <source>
        <dbReference type="ARBA" id="ARBA00023136"/>
    </source>
</evidence>
<dbReference type="AlphaFoldDB" id="A0A6P7QVU8"/>
<evidence type="ECO:0000313" key="11">
    <source>
        <dbReference type="Proteomes" id="UP000515126"/>
    </source>
</evidence>
<reference evidence="12" key="1">
    <citation type="submission" date="2025-08" db="UniProtKB">
        <authorList>
            <consortium name="RefSeq"/>
        </authorList>
    </citation>
    <scope>IDENTIFICATION</scope>
</reference>
<keyword evidence="8" id="KW-0449">Lipoprotein</keyword>
<evidence type="ECO:0000259" key="10">
    <source>
        <dbReference type="SMART" id="SM00134"/>
    </source>
</evidence>
<protein>
    <submittedName>
        <fullName evidence="12">Lymphocyte antigen 6F</fullName>
    </submittedName>
</protein>
<dbReference type="CDD" id="cd23541">
    <property type="entry name" value="TFP_LU_ECD_Ly6A_like"/>
    <property type="match status" value="1"/>
</dbReference>
<keyword evidence="3" id="KW-0336">GPI-anchor</keyword>
<comment type="subcellular location">
    <subcellularLocation>
        <location evidence="1">Cell membrane</location>
        <topology evidence="1">Lipid-anchor</topology>
        <topology evidence="1">GPI-anchor</topology>
    </subcellularLocation>
</comment>
<dbReference type="PROSITE" id="PS00983">
    <property type="entry name" value="LY6_UPAR"/>
    <property type="match status" value="1"/>
</dbReference>
<organism evidence="11 12">
    <name type="scientific">Mus caroli</name>
    <name type="common">Ryukyu mouse</name>
    <name type="synonym">Ricefield mouse</name>
    <dbReference type="NCBI Taxonomy" id="10089"/>
    <lineage>
        <taxon>Eukaryota</taxon>
        <taxon>Metazoa</taxon>
        <taxon>Chordata</taxon>
        <taxon>Craniata</taxon>
        <taxon>Vertebrata</taxon>
        <taxon>Euteleostomi</taxon>
        <taxon>Mammalia</taxon>
        <taxon>Eutheria</taxon>
        <taxon>Euarchontoglires</taxon>
        <taxon>Glires</taxon>
        <taxon>Rodentia</taxon>
        <taxon>Myomorpha</taxon>
        <taxon>Muroidea</taxon>
        <taxon>Muridae</taxon>
        <taxon>Murinae</taxon>
        <taxon>Mus</taxon>
        <taxon>Mus</taxon>
    </lineage>
</organism>
<dbReference type="GO" id="GO:0098552">
    <property type="term" value="C:side of membrane"/>
    <property type="evidence" value="ECO:0007669"/>
    <property type="project" value="UniProtKB-KW"/>
</dbReference>
<dbReference type="PANTHER" id="PTHR32217:SF3">
    <property type="entry name" value="LYMPHOCYTE ANTIGEN 6S"/>
    <property type="match status" value="1"/>
</dbReference>
<feature type="domain" description="UPAR/Ly6" evidence="10">
    <location>
        <begin position="27"/>
        <end position="118"/>
    </location>
</feature>
<dbReference type="GeneID" id="110288799"/>
<evidence type="ECO:0000256" key="4">
    <source>
        <dbReference type="ARBA" id="ARBA00022729"/>
    </source>
</evidence>
<keyword evidence="6" id="KW-1015">Disulfide bond</keyword>
<keyword evidence="11" id="KW-1185">Reference proteome</keyword>
<evidence type="ECO:0000256" key="2">
    <source>
        <dbReference type="ARBA" id="ARBA00022475"/>
    </source>
</evidence>
<feature type="signal peptide" evidence="9">
    <location>
        <begin position="1"/>
        <end position="26"/>
    </location>
</feature>
<evidence type="ECO:0000256" key="7">
    <source>
        <dbReference type="ARBA" id="ARBA00023180"/>
    </source>
</evidence>
<dbReference type="InterPro" id="IPR016054">
    <property type="entry name" value="LY6_UPA_recep-like"/>
</dbReference>
<evidence type="ECO:0000313" key="12">
    <source>
        <dbReference type="RefSeq" id="XP_029329751.1"/>
    </source>
</evidence>
<dbReference type="KEGG" id="mcal:110288799"/>
<evidence type="ECO:0000256" key="6">
    <source>
        <dbReference type="ARBA" id="ARBA00023157"/>
    </source>
</evidence>
<evidence type="ECO:0000256" key="1">
    <source>
        <dbReference type="ARBA" id="ARBA00004609"/>
    </source>
</evidence>
<evidence type="ECO:0000256" key="9">
    <source>
        <dbReference type="SAM" id="SignalP"/>
    </source>
</evidence>
<dbReference type="GO" id="GO:0095500">
    <property type="term" value="P:acetylcholine receptor signaling pathway"/>
    <property type="evidence" value="ECO:0007669"/>
    <property type="project" value="TreeGrafter"/>
</dbReference>
<dbReference type="GO" id="GO:0045202">
    <property type="term" value="C:synapse"/>
    <property type="evidence" value="ECO:0007669"/>
    <property type="project" value="GOC"/>
</dbReference>
<sequence length="134" mass="14480">MDSCHTTNSCVLILLVVLLCAERAQGLECYNCLGVPLGMACKSITCPYPDAVCISQQVELIVDSQRRKVKNKLCFPFCPANLENMEILGTTVNVNTSCCKEDLCNAAISTGGSTWTMTGVLLLNLGLVFLQTLL</sequence>
<keyword evidence="5" id="KW-0472">Membrane</keyword>
<keyword evidence="2" id="KW-1003">Cell membrane</keyword>
<dbReference type="InterPro" id="IPR045860">
    <property type="entry name" value="Snake_toxin-like_sf"/>
</dbReference>
<dbReference type="PANTHER" id="PTHR32217">
    <property type="entry name" value="LYMPHOCYTE ANTIGEN 6H"/>
    <property type="match status" value="1"/>
</dbReference>
<dbReference type="SUPFAM" id="SSF57302">
    <property type="entry name" value="Snake toxin-like"/>
    <property type="match status" value="1"/>
</dbReference>
<dbReference type="GO" id="GO:0005886">
    <property type="term" value="C:plasma membrane"/>
    <property type="evidence" value="ECO:0007669"/>
    <property type="project" value="UniProtKB-SubCell"/>
</dbReference>
<dbReference type="InterPro" id="IPR018363">
    <property type="entry name" value="CD59_antigen_CS"/>
</dbReference>